<comment type="catalytic activity">
    <reaction evidence="3">
        <text>Cleavage of hydrophobic, N-terminal signal or leader sequences from secreted and periplasmic proteins.</text>
        <dbReference type="EC" id="3.4.21.89"/>
    </reaction>
</comment>
<dbReference type="PRINTS" id="PR00727">
    <property type="entry name" value="LEADERPTASE"/>
</dbReference>
<dbReference type="CDD" id="cd06530">
    <property type="entry name" value="S26_SPase_I"/>
    <property type="match status" value="1"/>
</dbReference>
<dbReference type="Proteomes" id="UP001201463">
    <property type="component" value="Unassembled WGS sequence"/>
</dbReference>
<organism evidence="5 6">
    <name type="scientific">Pelomonas caseinilytica</name>
    <dbReference type="NCBI Taxonomy" id="2906763"/>
    <lineage>
        <taxon>Bacteria</taxon>
        <taxon>Pseudomonadati</taxon>
        <taxon>Pseudomonadota</taxon>
        <taxon>Betaproteobacteria</taxon>
        <taxon>Burkholderiales</taxon>
        <taxon>Sphaerotilaceae</taxon>
        <taxon>Roseateles</taxon>
    </lineage>
</organism>
<dbReference type="InterPro" id="IPR000223">
    <property type="entry name" value="Pept_S26A_signal_pept_1"/>
</dbReference>
<evidence type="ECO:0000256" key="2">
    <source>
        <dbReference type="ARBA" id="ARBA00019232"/>
    </source>
</evidence>
<feature type="domain" description="Peptidase S26" evidence="4">
    <location>
        <begin position="1"/>
        <end position="123"/>
    </location>
</feature>
<evidence type="ECO:0000259" key="4">
    <source>
        <dbReference type="Pfam" id="PF10502"/>
    </source>
</evidence>
<proteinExistence type="inferred from homology"/>
<dbReference type="EC" id="3.4.21.89" evidence="3"/>
<comment type="caution">
    <text evidence="5">The sequence shown here is derived from an EMBL/GenBank/DDBJ whole genome shotgun (WGS) entry which is preliminary data.</text>
</comment>
<dbReference type="PANTHER" id="PTHR43390:SF1">
    <property type="entry name" value="CHLOROPLAST PROCESSING PEPTIDASE"/>
    <property type="match status" value="1"/>
</dbReference>
<comment type="subcellular location">
    <subcellularLocation>
        <location evidence="3">Membrane</location>
        <topology evidence="3">Single-pass type II membrane protein</topology>
    </subcellularLocation>
</comment>
<dbReference type="InterPro" id="IPR036286">
    <property type="entry name" value="LexA/Signal_pep-like_sf"/>
</dbReference>
<keyword evidence="3" id="KW-0645">Protease</keyword>
<name>A0ABS8XU91_9BURK</name>
<dbReference type="NCBIfam" id="TIGR02227">
    <property type="entry name" value="sigpep_I_bact"/>
    <property type="match status" value="1"/>
</dbReference>
<gene>
    <name evidence="5" type="primary">lepB</name>
    <name evidence="5" type="ORF">LXT12_26575</name>
</gene>
<dbReference type="Pfam" id="PF10502">
    <property type="entry name" value="Peptidase_S26"/>
    <property type="match status" value="1"/>
</dbReference>
<dbReference type="GO" id="GO:0009003">
    <property type="term" value="F:signal peptidase activity"/>
    <property type="evidence" value="ECO:0007669"/>
    <property type="project" value="UniProtKB-EC"/>
</dbReference>
<evidence type="ECO:0000313" key="5">
    <source>
        <dbReference type="EMBL" id="MCE4540795.1"/>
    </source>
</evidence>
<comment type="similarity">
    <text evidence="1 3">Belongs to the peptidase S26 family.</text>
</comment>
<keyword evidence="3 5" id="KW-0378">Hydrolase</keyword>
<dbReference type="EMBL" id="JAJTWT010000031">
    <property type="protein sequence ID" value="MCE4540795.1"/>
    <property type="molecule type" value="Genomic_DNA"/>
</dbReference>
<accession>A0ABS8XU91</accession>
<keyword evidence="6" id="KW-1185">Reference proteome</keyword>
<protein>
    <recommendedName>
        <fullName evidence="2 3">Signal peptidase I</fullName>
        <ecNumber evidence="3">3.4.21.89</ecNumber>
    </recommendedName>
</protein>
<dbReference type="Gene3D" id="2.10.109.10">
    <property type="entry name" value="Umud Fragment, subunit A"/>
    <property type="match status" value="1"/>
</dbReference>
<sequence length="132" mass="14610">MLSTLRLHDVVQLDESAYVSSAIQRGDVVVYRSLKHDNMLLPGRVVGLPNETLELRNGALHVNGLEIPEPYVDGDAAEQPHSRVFGEFLVPNGHVFLLGDFRDMSEDSRFIGPIPKDLIVGRITHAAGQREV</sequence>
<evidence type="ECO:0000313" key="6">
    <source>
        <dbReference type="Proteomes" id="UP001201463"/>
    </source>
</evidence>
<dbReference type="InterPro" id="IPR019533">
    <property type="entry name" value="Peptidase_S26"/>
</dbReference>
<dbReference type="SUPFAM" id="SSF51306">
    <property type="entry name" value="LexA/Signal peptidase"/>
    <property type="match status" value="1"/>
</dbReference>
<evidence type="ECO:0000256" key="1">
    <source>
        <dbReference type="ARBA" id="ARBA00009370"/>
    </source>
</evidence>
<dbReference type="PANTHER" id="PTHR43390">
    <property type="entry name" value="SIGNAL PEPTIDASE I"/>
    <property type="match status" value="1"/>
</dbReference>
<evidence type="ECO:0000256" key="3">
    <source>
        <dbReference type="RuleBase" id="RU362042"/>
    </source>
</evidence>
<reference evidence="5 6" key="1">
    <citation type="submission" date="2021-12" db="EMBL/GenBank/DDBJ databases">
        <title>Genome seq of p7.</title>
        <authorList>
            <person name="Seo T."/>
        </authorList>
    </citation>
    <scope>NUCLEOTIDE SEQUENCE [LARGE SCALE GENOMIC DNA]</scope>
    <source>
        <strain evidence="5 6">P7</strain>
    </source>
</reference>